<accession>A0ABX7NLJ9</accession>
<organism evidence="3 4">
    <name type="scientific">Pyxidicoccus parkwayensis</name>
    <dbReference type="NCBI Taxonomy" id="2813578"/>
    <lineage>
        <taxon>Bacteria</taxon>
        <taxon>Pseudomonadati</taxon>
        <taxon>Myxococcota</taxon>
        <taxon>Myxococcia</taxon>
        <taxon>Myxococcales</taxon>
        <taxon>Cystobacterineae</taxon>
        <taxon>Myxococcaceae</taxon>
        <taxon>Pyxidicoccus</taxon>
    </lineage>
</organism>
<keyword evidence="4" id="KW-1185">Reference proteome</keyword>
<evidence type="ECO:0000313" key="3">
    <source>
        <dbReference type="EMBL" id="QSQ19296.1"/>
    </source>
</evidence>
<feature type="domain" description="Peptidase C39-like" evidence="2">
    <location>
        <begin position="108"/>
        <end position="247"/>
    </location>
</feature>
<dbReference type="Gene3D" id="3.90.70.10">
    <property type="entry name" value="Cysteine proteinases"/>
    <property type="match status" value="1"/>
</dbReference>
<dbReference type="PANTHER" id="PTHR40524:SF1">
    <property type="entry name" value="PEPTIDASE C39-LIKE DOMAIN-CONTAINING PROTEIN"/>
    <property type="match status" value="1"/>
</dbReference>
<evidence type="ECO:0000313" key="4">
    <source>
        <dbReference type="Proteomes" id="UP000662747"/>
    </source>
</evidence>
<sequence>MDPIRSSQAPACFPEGTTSMESSTATSSVTPSSSATTSRTETGSGNQVEEYVCRYPASYAPPPQGAPSGPSYSAATLALMGGVPPTPTPSASFARADGTPFPTSTDGTPMYRQGDAEWGSRLMGAGEGAHTLKERGCAVSSMAMAISKLSGETLTPGALDEHLDTHGGYVGNLLVWGAAGSATEKDFAVSKTTAWSVDTVTKELEAGRPVVLGVDYKPGGSGGTLGTDHWVCLTRKEGNLFFANDPASGNEVRFKVEDGVLKQVPKSTESIQGYKSSGEFTTFQPLGAS</sequence>
<dbReference type="InterPro" id="IPR039564">
    <property type="entry name" value="Peptidase_C39-like"/>
</dbReference>
<dbReference type="Proteomes" id="UP000662747">
    <property type="component" value="Chromosome"/>
</dbReference>
<dbReference type="Pfam" id="PF13529">
    <property type="entry name" value="Peptidase_C39_2"/>
    <property type="match status" value="1"/>
</dbReference>
<dbReference type="EMBL" id="CP071090">
    <property type="protein sequence ID" value="QSQ19296.1"/>
    <property type="molecule type" value="Genomic_DNA"/>
</dbReference>
<gene>
    <name evidence="3" type="ORF">JY651_28615</name>
</gene>
<name>A0ABX7NLJ9_9BACT</name>
<dbReference type="PANTHER" id="PTHR40524">
    <property type="entry name" value="PEPTIDASE_C39_2 DOMAIN-CONTAINING PROTEIN"/>
    <property type="match status" value="1"/>
</dbReference>
<evidence type="ECO:0000259" key="2">
    <source>
        <dbReference type="Pfam" id="PF13529"/>
    </source>
</evidence>
<protein>
    <submittedName>
        <fullName evidence="3">C39 family peptidase</fullName>
    </submittedName>
</protein>
<evidence type="ECO:0000256" key="1">
    <source>
        <dbReference type="SAM" id="MobiDB-lite"/>
    </source>
</evidence>
<feature type="region of interest" description="Disordered" evidence="1">
    <location>
        <begin position="1"/>
        <end position="49"/>
    </location>
</feature>
<dbReference type="RefSeq" id="WP_206720883.1">
    <property type="nucleotide sequence ID" value="NZ_CP071090.1"/>
</dbReference>
<feature type="compositionally biased region" description="Low complexity" evidence="1">
    <location>
        <begin position="17"/>
        <end position="44"/>
    </location>
</feature>
<proteinExistence type="predicted"/>
<reference evidence="3 4" key="1">
    <citation type="submission" date="2021-02" db="EMBL/GenBank/DDBJ databases">
        <title>De Novo genome assembly of isolated myxobacteria.</title>
        <authorList>
            <person name="Stevens D.C."/>
        </authorList>
    </citation>
    <scope>NUCLEOTIDE SEQUENCE [LARGE SCALE GENOMIC DNA]</scope>
    <source>
        <strain evidence="4">SCPEA02</strain>
    </source>
</reference>